<proteinExistence type="predicted"/>
<keyword evidence="3 6" id="KW-1133">Transmembrane helix</keyword>
<feature type="transmembrane region" description="Helical" evidence="6">
    <location>
        <begin position="222"/>
        <end position="243"/>
    </location>
</feature>
<feature type="transmembrane region" description="Helical" evidence="6">
    <location>
        <begin position="24"/>
        <end position="45"/>
    </location>
</feature>
<evidence type="ECO:0000256" key="2">
    <source>
        <dbReference type="ARBA" id="ARBA00022692"/>
    </source>
</evidence>
<feature type="transmembrane region" description="Helical" evidence="6">
    <location>
        <begin position="316"/>
        <end position="336"/>
    </location>
</feature>
<name>A0ABQ2VGW1_9ACTN</name>
<comment type="subcellular location">
    <subcellularLocation>
        <location evidence="1">Membrane</location>
        <topology evidence="1">Multi-pass membrane protein</topology>
    </subcellularLocation>
</comment>
<evidence type="ECO:0000313" key="8">
    <source>
        <dbReference type="Proteomes" id="UP000654471"/>
    </source>
</evidence>
<accession>A0ABQ2VGW1</accession>
<feature type="transmembrane region" description="Helical" evidence="6">
    <location>
        <begin position="163"/>
        <end position="182"/>
    </location>
</feature>
<dbReference type="RefSeq" id="WP_189305019.1">
    <property type="nucleotide sequence ID" value="NZ_BMRP01000026.1"/>
</dbReference>
<sequence>MARTDGGTRITFLEEVKSAVTTRAALLVIGVLGLMIAFITSYTGAFHHPKPDRVPLAVVAPGPAGGQLVRQLDRLPGAPLDPRPAASEQAAVRQIADRTIDAALIVDPHGRTDRLLVASGGGASLSQAVEAVVGKAEQARQRDVRTVDVTPAGPGDSRSLSSFYLVVGWCVGGYLCAAILAVSAGARPANGQRAVIRLTALALYAVIAGLAGAVVVGPVLGALPGSLFGLWGLGALIVFAVGATTLAFQGLLGVIGIGLAILVIVVFGNPSAGGAYPYPLLPPFWHAIGPALPPGAGTWAARSIAYFKGRALTGPLLVLAAWAVGGTAVTLTLATLRRTDGERADGEPGDEEPAGGGERLPA</sequence>
<keyword evidence="2 6" id="KW-0812">Transmembrane</keyword>
<dbReference type="PANTHER" id="PTHR43077">
    <property type="entry name" value="TRANSPORT PERMEASE YVFS-RELATED"/>
    <property type="match status" value="1"/>
</dbReference>
<dbReference type="EMBL" id="BMRP01000026">
    <property type="protein sequence ID" value="GGU85026.1"/>
    <property type="molecule type" value="Genomic_DNA"/>
</dbReference>
<feature type="region of interest" description="Disordered" evidence="5">
    <location>
        <begin position="339"/>
        <end position="362"/>
    </location>
</feature>
<evidence type="ECO:0000313" key="7">
    <source>
        <dbReference type="EMBL" id="GGU85026.1"/>
    </source>
</evidence>
<keyword evidence="8" id="KW-1185">Reference proteome</keyword>
<evidence type="ECO:0000256" key="5">
    <source>
        <dbReference type="SAM" id="MobiDB-lite"/>
    </source>
</evidence>
<dbReference type="Proteomes" id="UP000654471">
    <property type="component" value="Unassembled WGS sequence"/>
</dbReference>
<evidence type="ECO:0000256" key="6">
    <source>
        <dbReference type="SAM" id="Phobius"/>
    </source>
</evidence>
<organism evidence="7 8">
    <name type="scientific">Streptomyces albospinus</name>
    <dbReference type="NCBI Taxonomy" id="285515"/>
    <lineage>
        <taxon>Bacteria</taxon>
        <taxon>Bacillati</taxon>
        <taxon>Actinomycetota</taxon>
        <taxon>Actinomycetes</taxon>
        <taxon>Kitasatosporales</taxon>
        <taxon>Streptomycetaceae</taxon>
        <taxon>Streptomyces</taxon>
    </lineage>
</organism>
<evidence type="ECO:0000256" key="3">
    <source>
        <dbReference type="ARBA" id="ARBA00022989"/>
    </source>
</evidence>
<feature type="transmembrane region" description="Helical" evidence="6">
    <location>
        <begin position="194"/>
        <end position="216"/>
    </location>
</feature>
<comment type="caution">
    <text evidence="7">The sequence shown here is derived from an EMBL/GenBank/DDBJ whole genome shotgun (WGS) entry which is preliminary data.</text>
</comment>
<dbReference type="PANTHER" id="PTHR43077:SF5">
    <property type="entry name" value="PHAGE INFECTION PROTEIN"/>
    <property type="match status" value="1"/>
</dbReference>
<evidence type="ECO:0000256" key="4">
    <source>
        <dbReference type="ARBA" id="ARBA00023136"/>
    </source>
</evidence>
<dbReference type="InterPro" id="IPR051328">
    <property type="entry name" value="T7SS_ABC-Transporter"/>
</dbReference>
<feature type="transmembrane region" description="Helical" evidence="6">
    <location>
        <begin position="250"/>
        <end position="268"/>
    </location>
</feature>
<gene>
    <name evidence="7" type="ORF">GCM10010211_58840</name>
</gene>
<keyword evidence="4 6" id="KW-0472">Membrane</keyword>
<evidence type="ECO:0000256" key="1">
    <source>
        <dbReference type="ARBA" id="ARBA00004141"/>
    </source>
</evidence>
<reference evidence="8" key="1">
    <citation type="journal article" date="2019" name="Int. J. Syst. Evol. Microbiol.">
        <title>The Global Catalogue of Microorganisms (GCM) 10K type strain sequencing project: providing services to taxonomists for standard genome sequencing and annotation.</title>
        <authorList>
            <consortium name="The Broad Institute Genomics Platform"/>
            <consortium name="The Broad Institute Genome Sequencing Center for Infectious Disease"/>
            <person name="Wu L."/>
            <person name="Ma J."/>
        </authorList>
    </citation>
    <scope>NUCLEOTIDE SEQUENCE [LARGE SCALE GENOMIC DNA]</scope>
    <source>
        <strain evidence="8">JCM 3399</strain>
    </source>
</reference>
<protein>
    <submittedName>
        <fullName evidence="7">Membrane protein</fullName>
    </submittedName>
</protein>